<feature type="domain" description="Nicotinate/nicotinamide phosphoribosyltransferase" evidence="10">
    <location>
        <begin position="159"/>
        <end position="364"/>
    </location>
</feature>
<dbReference type="InterPro" id="IPR036068">
    <property type="entry name" value="Nicotinate_pribotase-like_C"/>
</dbReference>
<dbReference type="NCBIfam" id="NF009131">
    <property type="entry name" value="PRK12484.1"/>
    <property type="match status" value="1"/>
</dbReference>
<dbReference type="InterPro" id="IPR041525">
    <property type="entry name" value="N/Namide_PRibTrfase"/>
</dbReference>
<protein>
    <recommendedName>
        <fullName evidence="3 9">Nicotinate phosphoribosyltransferase</fullName>
        <ecNumber evidence="3 9">6.3.4.21</ecNumber>
    </recommendedName>
</protein>
<keyword evidence="4" id="KW-0597">Phosphoprotein</keyword>
<dbReference type="EMBL" id="NXLY01000010">
    <property type="protein sequence ID" value="TKX33729.1"/>
    <property type="molecule type" value="Genomic_DNA"/>
</dbReference>
<feature type="domain" description="Nicotinate phosphoribosyltransferase N-terminal" evidence="11">
    <location>
        <begin position="13"/>
        <end position="137"/>
    </location>
</feature>
<keyword evidence="12" id="KW-0328">Glycosyltransferase</keyword>
<dbReference type="SUPFAM" id="SSF54675">
    <property type="entry name" value="Nicotinate/Quinolinate PRTase N-terminal domain-like"/>
    <property type="match status" value="1"/>
</dbReference>
<evidence type="ECO:0000256" key="9">
    <source>
        <dbReference type="RuleBase" id="RU365100"/>
    </source>
</evidence>
<comment type="pathway">
    <text evidence="1 9">Cofactor biosynthesis; NAD(+) biosynthesis; nicotinate D-ribonucleotide from nicotinate: step 1/1.</text>
</comment>
<dbReference type="InterPro" id="IPR040727">
    <property type="entry name" value="NAPRTase_N"/>
</dbReference>
<dbReference type="Proteomes" id="UP000309584">
    <property type="component" value="Unassembled WGS sequence"/>
</dbReference>
<gene>
    <name evidence="12" type="ORF">CQA75_06195</name>
</gene>
<keyword evidence="6 9" id="KW-0662">Pyridine nucleotide biosynthesis</keyword>
<evidence type="ECO:0000313" key="13">
    <source>
        <dbReference type="Proteomes" id="UP000309584"/>
    </source>
</evidence>
<dbReference type="PIRSF" id="PIRSF000484">
    <property type="entry name" value="NAPRT"/>
    <property type="match status" value="1"/>
</dbReference>
<accession>A0ABY2TMF0</accession>
<comment type="similarity">
    <text evidence="2 9">Belongs to the NAPRTase family.</text>
</comment>
<comment type="caution">
    <text evidence="12">The sequence shown here is derived from an EMBL/GenBank/DDBJ whole genome shotgun (WGS) entry which is preliminary data.</text>
</comment>
<keyword evidence="13" id="KW-1185">Reference proteome</keyword>
<comment type="PTM">
    <text evidence="9">Transiently phosphorylated on a His residue during the reaction cycle. Phosphorylation strongly increases the affinity for substrates and increases the rate of nicotinate D-ribonucleotide production. Dephosphorylation regenerates the low-affinity form of the enzyme, leading to product release.</text>
</comment>
<dbReference type="InterPro" id="IPR013785">
    <property type="entry name" value="Aldolase_TIM"/>
</dbReference>
<name>A0ABY2TMF0_9BACT</name>
<dbReference type="GO" id="GO:0016757">
    <property type="term" value="F:glycosyltransferase activity"/>
    <property type="evidence" value="ECO:0007669"/>
    <property type="project" value="UniProtKB-KW"/>
</dbReference>
<dbReference type="CDD" id="cd01570">
    <property type="entry name" value="NAPRTase_A"/>
    <property type="match status" value="1"/>
</dbReference>
<dbReference type="InterPro" id="IPR007229">
    <property type="entry name" value="Nic_PRibTrfase-Fam"/>
</dbReference>
<dbReference type="PANTHER" id="PTHR11098:SF1">
    <property type="entry name" value="NICOTINATE PHOSPHORIBOSYLTRANSFERASE"/>
    <property type="match status" value="1"/>
</dbReference>
<dbReference type="InterPro" id="IPR006405">
    <property type="entry name" value="Nic_PRibTrfase_pncB"/>
</dbReference>
<evidence type="ECO:0000256" key="6">
    <source>
        <dbReference type="ARBA" id="ARBA00022642"/>
    </source>
</evidence>
<evidence type="ECO:0000313" key="12">
    <source>
        <dbReference type="EMBL" id="TKX33729.1"/>
    </source>
</evidence>
<evidence type="ECO:0000256" key="7">
    <source>
        <dbReference type="ARBA" id="ARBA00022679"/>
    </source>
</evidence>
<comment type="function">
    <text evidence="9">Catalyzes the first step in the biosynthesis of NAD from nicotinic acid, the ATP-dependent synthesis of beta-nicotinate D-ribonucleotide from nicotinate and 5-phospho-D-ribose 1-phosphate.</text>
</comment>
<dbReference type="EC" id="6.3.4.21" evidence="3 9"/>
<evidence type="ECO:0000256" key="1">
    <source>
        <dbReference type="ARBA" id="ARBA00004952"/>
    </source>
</evidence>
<evidence type="ECO:0000259" key="10">
    <source>
        <dbReference type="Pfam" id="PF04095"/>
    </source>
</evidence>
<dbReference type="RefSeq" id="WP_137624150.1">
    <property type="nucleotide sequence ID" value="NZ_NXLY01000010.1"/>
</dbReference>
<evidence type="ECO:0000256" key="3">
    <source>
        <dbReference type="ARBA" id="ARBA00013236"/>
    </source>
</evidence>
<organism evidence="12 13">
    <name type="scientific">Campylobacter taeniopygiae</name>
    <dbReference type="NCBI Taxonomy" id="2510188"/>
    <lineage>
        <taxon>Bacteria</taxon>
        <taxon>Pseudomonadati</taxon>
        <taxon>Campylobacterota</taxon>
        <taxon>Epsilonproteobacteria</taxon>
        <taxon>Campylobacterales</taxon>
        <taxon>Campylobacteraceae</taxon>
        <taxon>Campylobacter</taxon>
    </lineage>
</organism>
<dbReference type="NCBIfam" id="NF006695">
    <property type="entry name" value="PRK09243.1-2"/>
    <property type="match status" value="1"/>
</dbReference>
<reference evidence="12 13" key="1">
    <citation type="submission" date="2018-05" db="EMBL/GenBank/DDBJ databases">
        <title>Novel Campyloabacter and Helicobacter Species and Strains.</title>
        <authorList>
            <person name="Mannion A.J."/>
            <person name="Shen Z."/>
            <person name="Fox J.G."/>
        </authorList>
    </citation>
    <scope>NUCLEOTIDE SEQUENCE [LARGE SCALE GENOMIC DNA]</scope>
    <source>
        <strain evidence="13">MIT10-5678</strain>
    </source>
</reference>
<sequence>MENFSKKRSNLTLLCDFYELTMMQGYFLNGFENKICYFDVFFRKTPDNNPFAIFAGLSEILDFVANLRFDTEDITYLRSKNIFCEEFLNYLLDFKFNGEIYSLQEGEIVFPNEPLMIIKANPIEAQFLETFLLLNINHQSLIATKANRIVRAAKNRPVFEFGSRRAHGNDAAIKGAKAAIIGGCLASSCTLAGKKYDITVSGTMAHSWVQMFDNEFKAFCCYIELYPKNPILLIDTYHYESGLENAIKAFKKYNVKECGVRIDSGNLAFLSQNIRDKLDRENLKECKIIVSNSLDEYEIEKLQNSPIDAFGVGERLITASSDPIFGCVYKLVAIQELNAIKPKIKISENSSKTTLPHFKKFFRVYNKKTKKALYDEIYIYDEKLDELDSDLERKEMLQCVFKNNQIQIKNLKASQIALYTKNQIDTLEKNILDANSQYLIKISNKLQTLKTNLTHQAD</sequence>
<dbReference type="Gene3D" id="3.20.20.70">
    <property type="entry name" value="Aldolase class I"/>
    <property type="match status" value="1"/>
</dbReference>
<dbReference type="SUPFAM" id="SSF51690">
    <property type="entry name" value="Nicotinate/Quinolinate PRTase C-terminal domain-like"/>
    <property type="match status" value="1"/>
</dbReference>
<dbReference type="Pfam" id="PF04095">
    <property type="entry name" value="NAPRTase"/>
    <property type="match status" value="1"/>
</dbReference>
<proteinExistence type="inferred from homology"/>
<keyword evidence="5 9" id="KW-0436">Ligase</keyword>
<evidence type="ECO:0000259" key="11">
    <source>
        <dbReference type="Pfam" id="PF17767"/>
    </source>
</evidence>
<evidence type="ECO:0000256" key="5">
    <source>
        <dbReference type="ARBA" id="ARBA00022598"/>
    </source>
</evidence>
<evidence type="ECO:0000256" key="4">
    <source>
        <dbReference type="ARBA" id="ARBA00022553"/>
    </source>
</evidence>
<dbReference type="NCBIfam" id="TIGR01513">
    <property type="entry name" value="NAPRTase_put"/>
    <property type="match status" value="1"/>
</dbReference>
<comment type="catalytic activity">
    <reaction evidence="8 9">
        <text>5-phospho-alpha-D-ribose 1-diphosphate + nicotinate + ATP + H2O = nicotinate beta-D-ribonucleotide + ADP + phosphate + diphosphate</text>
        <dbReference type="Rhea" id="RHEA:36163"/>
        <dbReference type="ChEBI" id="CHEBI:15377"/>
        <dbReference type="ChEBI" id="CHEBI:30616"/>
        <dbReference type="ChEBI" id="CHEBI:32544"/>
        <dbReference type="ChEBI" id="CHEBI:33019"/>
        <dbReference type="ChEBI" id="CHEBI:43474"/>
        <dbReference type="ChEBI" id="CHEBI:57502"/>
        <dbReference type="ChEBI" id="CHEBI:58017"/>
        <dbReference type="ChEBI" id="CHEBI:456216"/>
        <dbReference type="EC" id="6.3.4.21"/>
    </reaction>
</comment>
<evidence type="ECO:0000256" key="8">
    <source>
        <dbReference type="ARBA" id="ARBA00048668"/>
    </source>
</evidence>
<dbReference type="Pfam" id="PF17767">
    <property type="entry name" value="NAPRTase_N"/>
    <property type="match status" value="1"/>
</dbReference>
<dbReference type="Gene3D" id="3.20.140.10">
    <property type="entry name" value="nicotinate phosphoribosyltransferase"/>
    <property type="match status" value="1"/>
</dbReference>
<dbReference type="PANTHER" id="PTHR11098">
    <property type="entry name" value="NICOTINATE PHOSPHORIBOSYLTRANSFERASE"/>
    <property type="match status" value="1"/>
</dbReference>
<keyword evidence="7 9" id="KW-0808">Transferase</keyword>
<evidence type="ECO:0000256" key="2">
    <source>
        <dbReference type="ARBA" id="ARBA00010897"/>
    </source>
</evidence>